<sequence length="85" mass="8676">MAVGQKIGPCVKLLIVLALVMSASDGAGASRPLMTAAAGEQQQMQSTNGYGGVLASVKSAVVMRKLWAGPSGCTFDPNNPGRRCP</sequence>
<gene>
    <name evidence="2" type="ORF">NCGR_LOCUS9828</name>
</gene>
<dbReference type="EMBL" id="CAJGYO010000002">
    <property type="protein sequence ID" value="CAD6214413.1"/>
    <property type="molecule type" value="Genomic_DNA"/>
</dbReference>
<evidence type="ECO:0000313" key="2">
    <source>
        <dbReference type="EMBL" id="CAD6214413.1"/>
    </source>
</evidence>
<dbReference type="AlphaFoldDB" id="A0A811MYD8"/>
<dbReference type="OrthoDB" id="688423at2759"/>
<evidence type="ECO:0000256" key="1">
    <source>
        <dbReference type="SAM" id="SignalP"/>
    </source>
</evidence>
<feature type="signal peptide" evidence="1">
    <location>
        <begin position="1"/>
        <end position="29"/>
    </location>
</feature>
<keyword evidence="3" id="KW-1185">Reference proteome</keyword>
<feature type="chain" id="PRO_5032455102" evidence="1">
    <location>
        <begin position="30"/>
        <end position="85"/>
    </location>
</feature>
<keyword evidence="1" id="KW-0732">Signal</keyword>
<protein>
    <submittedName>
        <fullName evidence="2">Uncharacterized protein</fullName>
    </submittedName>
</protein>
<proteinExistence type="predicted"/>
<organism evidence="2 3">
    <name type="scientific">Miscanthus lutarioriparius</name>
    <dbReference type="NCBI Taxonomy" id="422564"/>
    <lineage>
        <taxon>Eukaryota</taxon>
        <taxon>Viridiplantae</taxon>
        <taxon>Streptophyta</taxon>
        <taxon>Embryophyta</taxon>
        <taxon>Tracheophyta</taxon>
        <taxon>Spermatophyta</taxon>
        <taxon>Magnoliopsida</taxon>
        <taxon>Liliopsida</taxon>
        <taxon>Poales</taxon>
        <taxon>Poaceae</taxon>
        <taxon>PACMAD clade</taxon>
        <taxon>Panicoideae</taxon>
        <taxon>Andropogonodae</taxon>
        <taxon>Andropogoneae</taxon>
        <taxon>Saccharinae</taxon>
        <taxon>Miscanthus</taxon>
    </lineage>
</organism>
<evidence type="ECO:0000313" key="3">
    <source>
        <dbReference type="Proteomes" id="UP000604825"/>
    </source>
</evidence>
<reference evidence="2" key="1">
    <citation type="submission" date="2020-10" db="EMBL/GenBank/DDBJ databases">
        <authorList>
            <person name="Han B."/>
            <person name="Lu T."/>
            <person name="Zhao Q."/>
            <person name="Huang X."/>
            <person name="Zhao Y."/>
        </authorList>
    </citation>
    <scope>NUCLEOTIDE SEQUENCE</scope>
</reference>
<accession>A0A811MYD8</accession>
<name>A0A811MYD8_9POAL</name>
<comment type="caution">
    <text evidence="2">The sequence shown here is derived from an EMBL/GenBank/DDBJ whole genome shotgun (WGS) entry which is preliminary data.</text>
</comment>
<dbReference type="Proteomes" id="UP000604825">
    <property type="component" value="Unassembled WGS sequence"/>
</dbReference>